<dbReference type="InterPro" id="IPR014718">
    <property type="entry name" value="GH-type_carb-bd"/>
</dbReference>
<dbReference type="EMBL" id="CAKMMG010000013">
    <property type="protein sequence ID" value="CAH1223561.1"/>
    <property type="molecule type" value="Genomic_DNA"/>
</dbReference>
<evidence type="ECO:0008006" key="3">
    <source>
        <dbReference type="Google" id="ProtNLM"/>
    </source>
</evidence>
<dbReference type="Proteomes" id="UP000838324">
    <property type="component" value="Unassembled WGS sequence"/>
</dbReference>
<protein>
    <recommendedName>
        <fullName evidence="3">DUF4432 domain-containing protein</fullName>
    </recommendedName>
</protein>
<organism evidence="1 2">
    <name type="scientific">Paenibacillus auburnensis</name>
    <dbReference type="NCBI Taxonomy" id="2905649"/>
    <lineage>
        <taxon>Bacteria</taxon>
        <taxon>Bacillati</taxon>
        <taxon>Bacillota</taxon>
        <taxon>Bacilli</taxon>
        <taxon>Bacillales</taxon>
        <taxon>Paenibacillaceae</taxon>
        <taxon>Paenibacillus</taxon>
    </lineage>
</organism>
<accession>A0ABM9CVH2</accession>
<name>A0ABM9CVH2_9BACL</name>
<sequence length="367" mass="40892">MNKWTLSDSHNQSIVLPNQGYINKVSITDVKGAPMTMIEISNGSLRFTVLLERGMDIGELHLGSEKMSWDRSEDYLLHPSNVDLNESNGTGWMKGFYGAVAAIGPECFGTPGEGFTLHGSGSYSAALPESIQVTWDEECIRIEGRVPVKSREGKLIFEKRIQMSTVWGGTLILREETVRNSSGQVQVLDDGYHIQLSGDFVSQGGRYVLPVNQHELLLRDSAPPEKDPFHIPSKEEGAYPMRCYQYVPGQVAALSNFDNIAPFMSKMNLSRGLTGEMIVNTERTYAGYVIRPLYDFPRSLIAKQIDSSLMFAIEPCRTRPNRMSQKIIDGEALFMREGETLSSCCIIGLSISREEIHNLEHMILSAA</sequence>
<keyword evidence="2" id="KW-1185">Reference proteome</keyword>
<evidence type="ECO:0000313" key="1">
    <source>
        <dbReference type="EMBL" id="CAH1223561.1"/>
    </source>
</evidence>
<reference evidence="1" key="1">
    <citation type="submission" date="2022-01" db="EMBL/GenBank/DDBJ databases">
        <authorList>
            <person name="Criscuolo A."/>
        </authorList>
    </citation>
    <scope>NUCLEOTIDE SEQUENCE</scope>
    <source>
        <strain evidence="1">CIP111892</strain>
    </source>
</reference>
<dbReference type="Pfam" id="PF14486">
    <property type="entry name" value="DUF4432"/>
    <property type="match status" value="1"/>
</dbReference>
<gene>
    <name evidence="1" type="ORF">PAECIP111892_05326</name>
</gene>
<dbReference type="InterPro" id="IPR027839">
    <property type="entry name" value="DUF4432"/>
</dbReference>
<dbReference type="Gene3D" id="2.70.98.10">
    <property type="match status" value="1"/>
</dbReference>
<evidence type="ECO:0000313" key="2">
    <source>
        <dbReference type="Proteomes" id="UP000838324"/>
    </source>
</evidence>
<comment type="caution">
    <text evidence="1">The sequence shown here is derived from an EMBL/GenBank/DDBJ whole genome shotgun (WGS) entry which is preliminary data.</text>
</comment>
<dbReference type="RefSeq" id="WP_236337228.1">
    <property type="nucleotide sequence ID" value="NZ_CAKMMG010000013.1"/>
</dbReference>
<proteinExistence type="predicted"/>